<gene>
    <name evidence="2" type="ORF">OCBIM_22020757mg</name>
</gene>
<evidence type="ECO:0000256" key="1">
    <source>
        <dbReference type="SAM" id="Phobius"/>
    </source>
</evidence>
<keyword evidence="1" id="KW-0812">Transmembrane</keyword>
<reference evidence="2" key="1">
    <citation type="submission" date="2015-07" db="EMBL/GenBank/DDBJ databases">
        <title>MeaNS - Measles Nucleotide Surveillance Program.</title>
        <authorList>
            <person name="Tran T."/>
            <person name="Druce J."/>
        </authorList>
    </citation>
    <scope>NUCLEOTIDE SEQUENCE</scope>
    <source>
        <strain evidence="2">UCB-OBI-ISO-001</strain>
        <tissue evidence="2">Gonad</tissue>
    </source>
</reference>
<protein>
    <submittedName>
        <fullName evidence="2">Uncharacterized protein</fullName>
    </submittedName>
</protein>
<evidence type="ECO:0000313" key="2">
    <source>
        <dbReference type="EMBL" id="KOF63017.1"/>
    </source>
</evidence>
<name>A0A0L8FHA5_OCTBM</name>
<dbReference type="AlphaFoldDB" id="A0A0L8FHA5"/>
<sequence length="54" mass="5808">MMTILDIALILSNSSPDSSIFASLVTTGQRGRNLVIIFGGSMVLCLSCRIFLCK</sequence>
<organism evidence="2">
    <name type="scientific">Octopus bimaculoides</name>
    <name type="common">California two-spotted octopus</name>
    <dbReference type="NCBI Taxonomy" id="37653"/>
    <lineage>
        <taxon>Eukaryota</taxon>
        <taxon>Metazoa</taxon>
        <taxon>Spiralia</taxon>
        <taxon>Lophotrochozoa</taxon>
        <taxon>Mollusca</taxon>
        <taxon>Cephalopoda</taxon>
        <taxon>Coleoidea</taxon>
        <taxon>Octopodiformes</taxon>
        <taxon>Octopoda</taxon>
        <taxon>Incirrata</taxon>
        <taxon>Octopodidae</taxon>
        <taxon>Octopus</taxon>
    </lineage>
</organism>
<dbReference type="EMBL" id="KQ431843">
    <property type="protein sequence ID" value="KOF63017.1"/>
    <property type="molecule type" value="Genomic_DNA"/>
</dbReference>
<keyword evidence="1" id="KW-0472">Membrane</keyword>
<proteinExistence type="predicted"/>
<keyword evidence="1" id="KW-1133">Transmembrane helix</keyword>
<feature type="transmembrane region" description="Helical" evidence="1">
    <location>
        <begin position="32"/>
        <end position="52"/>
    </location>
</feature>
<accession>A0A0L8FHA5</accession>